<sequence length="581" mass="66001">MNKRSYKDRSTSIQLSRKKATPSSVTPTQQASWKHYFQDGCQAFKASQFKEALDYFTQAVLLEPTNITLLDSRVVTYEKLHQWDLAIQDAKTMVKLSPTSSKGYLRYGKLLSSHHQRHSSAAKVYQRGCDMVDPNDTRYALLVSLKQDMEALIAKAKQRRDPLLIMPIDVLDLIFSYLPFHRRVACMLVNRTWRHYLVTWRGMWRNMDLVTGALRHNIVSRKTLAQYLSYTQGRHLRRFSLSADRAKTDYALQLLIDQDCHYLEYLGLSQANFTSAVFSRTLRLMGKNLTHLYLDQCDDGFTTIFNLLATTCPRLSHLYFGSDTRVTPSDDDDNPHIYSHLKQLYLAVDLLQDTLELVLRQCPDLTHLFLPRTSLPSTWILNHAPSRLNVYHQATPSTPPRPGLWDASTQPTQQGLSSFTVIGSTLDDATFAAIMQTHHPTLETINLNHSTGFTTTVWRIVPPLLRTLELKQCAVSESDLLCLMLGCPLLERVMVSCNQAVSNQVLGAMPLKVQWLDVSACPTITGSGIRAVVDRCKLKKLWVNDCTNVQPDAIQHARTVLGRAAVEYTFGQQQQRNRGLA</sequence>
<dbReference type="InterPro" id="IPR019734">
    <property type="entry name" value="TPR_rpt"/>
</dbReference>
<dbReference type="PROSITE" id="PS50181">
    <property type="entry name" value="FBOX"/>
    <property type="match status" value="1"/>
</dbReference>
<evidence type="ECO:0000259" key="5">
    <source>
        <dbReference type="PROSITE" id="PS50181"/>
    </source>
</evidence>
<protein>
    <recommendedName>
        <fullName evidence="5">F-box domain-containing protein</fullName>
    </recommendedName>
</protein>
<dbReference type="SUPFAM" id="SSF48452">
    <property type="entry name" value="TPR-like"/>
    <property type="match status" value="1"/>
</dbReference>
<evidence type="ECO:0000256" key="2">
    <source>
        <dbReference type="ARBA" id="ARBA00022803"/>
    </source>
</evidence>
<dbReference type="Pfam" id="PF00646">
    <property type="entry name" value="F-box"/>
    <property type="match status" value="1"/>
</dbReference>
<name>A0A163M5Z7_ABSGL</name>
<dbReference type="Gene3D" id="1.25.40.10">
    <property type="entry name" value="Tetratricopeptide repeat domain"/>
    <property type="match status" value="1"/>
</dbReference>
<reference evidence="6" key="1">
    <citation type="submission" date="2016-04" db="EMBL/GenBank/DDBJ databases">
        <authorList>
            <person name="Evans L.H."/>
            <person name="Alamgir A."/>
            <person name="Owens N."/>
            <person name="Weber N.D."/>
            <person name="Virtaneva K."/>
            <person name="Barbian K."/>
            <person name="Babar A."/>
            <person name="Rosenke K."/>
        </authorList>
    </citation>
    <scope>NUCLEOTIDE SEQUENCE [LARGE SCALE GENOMIC DNA]</scope>
    <source>
        <strain evidence="6">CBS 101.48</strain>
    </source>
</reference>
<evidence type="ECO:0000256" key="1">
    <source>
        <dbReference type="ARBA" id="ARBA00022737"/>
    </source>
</evidence>
<evidence type="ECO:0000256" key="3">
    <source>
        <dbReference type="PROSITE-ProRule" id="PRU00339"/>
    </source>
</evidence>
<dbReference type="InterPro" id="IPR036047">
    <property type="entry name" value="F-box-like_dom_sf"/>
</dbReference>
<dbReference type="PANTHER" id="PTHR22904">
    <property type="entry name" value="TPR REPEAT CONTAINING PROTEIN"/>
    <property type="match status" value="1"/>
</dbReference>
<organism evidence="6">
    <name type="scientific">Absidia glauca</name>
    <name type="common">Pin mould</name>
    <dbReference type="NCBI Taxonomy" id="4829"/>
    <lineage>
        <taxon>Eukaryota</taxon>
        <taxon>Fungi</taxon>
        <taxon>Fungi incertae sedis</taxon>
        <taxon>Mucoromycota</taxon>
        <taxon>Mucoromycotina</taxon>
        <taxon>Mucoromycetes</taxon>
        <taxon>Mucorales</taxon>
        <taxon>Cunninghamellaceae</taxon>
        <taxon>Absidia</taxon>
    </lineage>
</organism>
<keyword evidence="7" id="KW-1185">Reference proteome</keyword>
<keyword evidence="2 3" id="KW-0802">TPR repeat</keyword>
<gene>
    <name evidence="6" type="primary">ABSGL_07352.1 scaffold 8789</name>
</gene>
<feature type="domain" description="F-box" evidence="5">
    <location>
        <begin position="160"/>
        <end position="207"/>
    </location>
</feature>
<proteinExistence type="predicted"/>
<dbReference type="OMA" id="MWRDLDF"/>
<keyword evidence="1" id="KW-0677">Repeat</keyword>
<dbReference type="OrthoDB" id="2218971at2759"/>
<dbReference type="InterPro" id="IPR032675">
    <property type="entry name" value="LRR_dom_sf"/>
</dbReference>
<dbReference type="Gene3D" id="3.80.10.10">
    <property type="entry name" value="Ribonuclease Inhibitor"/>
    <property type="match status" value="2"/>
</dbReference>
<dbReference type="SMART" id="SM00256">
    <property type="entry name" value="FBOX"/>
    <property type="match status" value="1"/>
</dbReference>
<feature type="repeat" description="TPR" evidence="3">
    <location>
        <begin position="33"/>
        <end position="66"/>
    </location>
</feature>
<dbReference type="CDD" id="cd09917">
    <property type="entry name" value="F-box_SF"/>
    <property type="match status" value="1"/>
</dbReference>
<evidence type="ECO:0000313" key="6">
    <source>
        <dbReference type="EMBL" id="SAM01609.1"/>
    </source>
</evidence>
<dbReference type="InParanoid" id="A0A163M5Z7"/>
<dbReference type="InterPro" id="IPR011990">
    <property type="entry name" value="TPR-like_helical_dom_sf"/>
</dbReference>
<dbReference type="InterPro" id="IPR001810">
    <property type="entry name" value="F-box_dom"/>
</dbReference>
<dbReference type="SUPFAM" id="SSF81383">
    <property type="entry name" value="F-box domain"/>
    <property type="match status" value="1"/>
</dbReference>
<feature type="compositionally biased region" description="Polar residues" evidence="4">
    <location>
        <begin position="11"/>
        <end position="25"/>
    </location>
</feature>
<dbReference type="SUPFAM" id="SSF52047">
    <property type="entry name" value="RNI-like"/>
    <property type="match status" value="1"/>
</dbReference>
<dbReference type="PANTHER" id="PTHR22904:SF523">
    <property type="entry name" value="STRESS-INDUCED-PHOSPHOPROTEIN 1"/>
    <property type="match status" value="1"/>
</dbReference>
<dbReference type="STRING" id="4829.A0A163M5Z7"/>
<dbReference type="SMART" id="SM00028">
    <property type="entry name" value="TPR"/>
    <property type="match status" value="2"/>
</dbReference>
<accession>A0A163M5Z7</accession>
<dbReference type="AlphaFoldDB" id="A0A163M5Z7"/>
<dbReference type="EMBL" id="LT553539">
    <property type="protein sequence ID" value="SAM01609.1"/>
    <property type="molecule type" value="Genomic_DNA"/>
</dbReference>
<evidence type="ECO:0000313" key="7">
    <source>
        <dbReference type="Proteomes" id="UP000078561"/>
    </source>
</evidence>
<feature type="region of interest" description="Disordered" evidence="4">
    <location>
        <begin position="1"/>
        <end position="25"/>
    </location>
</feature>
<dbReference type="Proteomes" id="UP000078561">
    <property type="component" value="Unassembled WGS sequence"/>
</dbReference>
<dbReference type="GO" id="GO:0051879">
    <property type="term" value="F:Hsp90 protein binding"/>
    <property type="evidence" value="ECO:0007669"/>
    <property type="project" value="TreeGrafter"/>
</dbReference>
<feature type="compositionally biased region" description="Basic and acidic residues" evidence="4">
    <location>
        <begin position="1"/>
        <end position="10"/>
    </location>
</feature>
<evidence type="ECO:0000256" key="4">
    <source>
        <dbReference type="SAM" id="MobiDB-lite"/>
    </source>
</evidence>
<dbReference type="PROSITE" id="PS50005">
    <property type="entry name" value="TPR"/>
    <property type="match status" value="1"/>
</dbReference>